<protein>
    <recommendedName>
        <fullName evidence="3">Alginate export domain-containing protein</fullName>
    </recommendedName>
</protein>
<gene>
    <name evidence="1" type="ORF">Pas1_07170</name>
</gene>
<evidence type="ECO:0008006" key="3">
    <source>
        <dbReference type="Google" id="ProtNLM"/>
    </source>
</evidence>
<evidence type="ECO:0000313" key="2">
    <source>
        <dbReference type="Proteomes" id="UP000248592"/>
    </source>
</evidence>
<organism evidence="1 2">
    <name type="scientific">Polynucleobacter paneuropaeus</name>
    <dbReference type="NCBI Taxonomy" id="2527775"/>
    <lineage>
        <taxon>Bacteria</taxon>
        <taxon>Pseudomonadati</taxon>
        <taxon>Pseudomonadota</taxon>
        <taxon>Betaproteobacteria</taxon>
        <taxon>Burkholderiales</taxon>
        <taxon>Burkholderiaceae</taxon>
        <taxon>Polynucleobacter</taxon>
    </lineage>
</organism>
<dbReference type="KEGG" id="poh:DPM16_01895"/>
<accession>A0A2Z4JTS3</accession>
<dbReference type="Proteomes" id="UP000248592">
    <property type="component" value="Chromosome"/>
</dbReference>
<reference evidence="2" key="1">
    <citation type="submission" date="2018-06" db="EMBL/GenBank/DDBJ databases">
        <title>Description of a new Polynucleobacter species.</title>
        <authorList>
            <person name="Hahn M.W."/>
        </authorList>
    </citation>
    <scope>NUCLEOTIDE SEQUENCE [LARGE SCALE GENOMIC DNA]</scope>
    <source>
        <strain evidence="2">MG-25-Pas1-D2</strain>
    </source>
</reference>
<proteinExistence type="predicted"/>
<dbReference type="RefSeq" id="WP_112294881.1">
    <property type="nucleotide sequence ID" value="NZ_CBCSBS010000001.1"/>
</dbReference>
<dbReference type="AlphaFoldDB" id="A0A2Z4JTS3"/>
<dbReference type="EMBL" id="CP030085">
    <property type="protein sequence ID" value="AWW50180.1"/>
    <property type="molecule type" value="Genomic_DNA"/>
</dbReference>
<name>A0A2Z4JTS3_9BURK</name>
<evidence type="ECO:0000313" key="1">
    <source>
        <dbReference type="EMBL" id="AWW50180.1"/>
    </source>
</evidence>
<sequence length="218" mass="24228">MGTETYSDTLLLRYYQPLEFDQWRGTLRLDTSNVSVYSHSPSEGGVDHHGAGTTFLTAWGTVANFNQSWSSSAGGRVILPVALSNQWVAGPQVGASYKPPLGSQTWLADFSPLTRYMYGFDVQNNTGPGNPSPSPAVRRLELYPTVGIQLAPNTQIRFWDENGINYNAAAGGWFVPLDAMVTHRVNRHFLFAVGASKQVVETYQQYKWMVYSKASFNF</sequence>